<comment type="caution">
    <text evidence="2">The sequence shown here is derived from an EMBL/GenBank/DDBJ whole genome shotgun (WGS) entry which is preliminary data.</text>
</comment>
<dbReference type="AlphaFoldDB" id="A0A9Q3C590"/>
<evidence type="ECO:0000259" key="1">
    <source>
        <dbReference type="Pfam" id="PF07727"/>
    </source>
</evidence>
<reference evidence="2" key="1">
    <citation type="submission" date="2021-03" db="EMBL/GenBank/DDBJ databases">
        <title>Draft genome sequence of rust myrtle Austropuccinia psidii MF-1, a brazilian biotype.</title>
        <authorList>
            <person name="Quecine M.C."/>
            <person name="Pachon D.M.R."/>
            <person name="Bonatelli M.L."/>
            <person name="Correr F.H."/>
            <person name="Franceschini L.M."/>
            <person name="Leite T.F."/>
            <person name="Margarido G.R.A."/>
            <person name="Almeida C.A."/>
            <person name="Ferrarezi J.A."/>
            <person name="Labate C.A."/>
        </authorList>
    </citation>
    <scope>NUCLEOTIDE SEQUENCE</scope>
    <source>
        <strain evidence="2">MF-1</strain>
    </source>
</reference>
<evidence type="ECO:0000313" key="2">
    <source>
        <dbReference type="EMBL" id="MBW0476445.1"/>
    </source>
</evidence>
<name>A0A9Q3C590_9BASI</name>
<sequence length="441" mass="49482">MTTESDPGNVLPTTYRDAMSSPEKSEWLGAINKDLNSMDEEGVFEIIHLKHALLIVPHDSILSTKWVFVKKPECYKARLVARGFKQIHGINYDETFAVTPTFNALRLLFSTALLNKWPVKTFDIKVAFLHSMIDIPVFIWCPQGLNIPKFKVLALKKVLYGTKQAAICWWLHLKKILCTIGFTPNNKDPSTYTLVKGVEKAILWIHVDDGSLTALSQQIMDEIIQGINCNLKIKWDEKARGLVGISIEKVPQGYKFSQTELINKLTRLTPSNIASKSPLHVNCNLESNPAAEMDKSYMKRIEHLIGYMRDTSDLGIIIAEDNSSSAINCYINANWGGEGDRSTQGYIVLHGKNTISWQSKGQTTVASSTAQAEYMALSFAARECIWITSLFQPVLNEMILAMMSDNKAAVGISNSSMNKKQTRHLVQEFNLINEYITCGKI</sequence>
<feature type="domain" description="Reverse transcriptase Ty1/copia-type" evidence="1">
    <location>
        <begin position="62"/>
        <end position="266"/>
    </location>
</feature>
<dbReference type="Pfam" id="PF07727">
    <property type="entry name" value="RVT_2"/>
    <property type="match status" value="1"/>
</dbReference>
<dbReference type="CDD" id="cd09272">
    <property type="entry name" value="RNase_HI_RT_Ty1"/>
    <property type="match status" value="1"/>
</dbReference>
<accession>A0A9Q3C590</accession>
<protein>
    <recommendedName>
        <fullName evidence="1">Reverse transcriptase Ty1/copia-type domain-containing protein</fullName>
    </recommendedName>
</protein>
<evidence type="ECO:0000313" key="3">
    <source>
        <dbReference type="Proteomes" id="UP000765509"/>
    </source>
</evidence>
<dbReference type="PANTHER" id="PTHR11439:SF483">
    <property type="entry name" value="PEPTIDE SYNTHASE GLIP-LIKE, PUTATIVE (AFU_ORTHOLOGUE AFUA_3G12920)-RELATED"/>
    <property type="match status" value="1"/>
</dbReference>
<keyword evidence="3" id="KW-1185">Reference proteome</keyword>
<proteinExistence type="predicted"/>
<dbReference type="PANTHER" id="PTHR11439">
    <property type="entry name" value="GAG-POL-RELATED RETROTRANSPOSON"/>
    <property type="match status" value="1"/>
</dbReference>
<organism evidence="2 3">
    <name type="scientific">Austropuccinia psidii MF-1</name>
    <dbReference type="NCBI Taxonomy" id="1389203"/>
    <lineage>
        <taxon>Eukaryota</taxon>
        <taxon>Fungi</taxon>
        <taxon>Dikarya</taxon>
        <taxon>Basidiomycota</taxon>
        <taxon>Pucciniomycotina</taxon>
        <taxon>Pucciniomycetes</taxon>
        <taxon>Pucciniales</taxon>
        <taxon>Sphaerophragmiaceae</taxon>
        <taxon>Austropuccinia</taxon>
    </lineage>
</organism>
<dbReference type="InterPro" id="IPR043502">
    <property type="entry name" value="DNA/RNA_pol_sf"/>
</dbReference>
<dbReference type="SUPFAM" id="SSF56672">
    <property type="entry name" value="DNA/RNA polymerases"/>
    <property type="match status" value="1"/>
</dbReference>
<dbReference type="InterPro" id="IPR013103">
    <property type="entry name" value="RVT_2"/>
</dbReference>
<dbReference type="EMBL" id="AVOT02004470">
    <property type="protein sequence ID" value="MBW0476445.1"/>
    <property type="molecule type" value="Genomic_DNA"/>
</dbReference>
<dbReference type="Proteomes" id="UP000765509">
    <property type="component" value="Unassembled WGS sequence"/>
</dbReference>
<dbReference type="OrthoDB" id="441458at2759"/>
<gene>
    <name evidence="2" type="ORF">O181_016160</name>
</gene>